<accession>A0AAU6VRH0</accession>
<evidence type="ECO:0008006" key="3">
    <source>
        <dbReference type="Google" id="ProtNLM"/>
    </source>
</evidence>
<keyword evidence="1" id="KW-0472">Membrane</keyword>
<reference evidence="2" key="1">
    <citation type="submission" date="2022-03" db="EMBL/GenBank/DDBJ databases">
        <title>Sea Food Isolates.</title>
        <authorList>
            <person name="Li c."/>
        </authorList>
    </citation>
    <scope>NUCLEOTIDE SEQUENCE</scope>
    <source>
        <strain evidence="2">19CA01SA08</strain>
    </source>
</reference>
<organism evidence="2">
    <name type="scientific">bacterium 19CA01SA08</name>
    <dbReference type="NCBI Taxonomy" id="2920574"/>
    <lineage>
        <taxon>Bacteria</taxon>
    </lineage>
</organism>
<sequence length="373" mass="41207">MIVQTQSSKFNKTHKLIIAALVLSICLLGLWLYGGQSAQPSPHAAIIDNDELLALAAESQPNPDIYASSLVKPGDPLFAGLKALQEGKDDIAVEVFGKMAEDGNTDAMLWYGLTNMGAGVYGTASAVEWINKAAQQGNPYAMRRLVPAGETLQNCEWYLGKYCDDAWADKAREAFQQRLQANPDDVLSRYAASMDADRAAEAVKQKYYAPMVKLALKYGQAYEAGELSEADAAKVVTLLKMAANDNFAPAMYRLSTSFRKYIGQDEALVYAKRALALGYNSNAIRSIYAAYIGYGDNVIGREDILLLLPYVYVSKDYFRDDSYVMLIQYHARELNSPLTEDEISAAKEQAEKIISEITPVIYIDAIYDVEAYH</sequence>
<keyword evidence="1" id="KW-1133">Transmembrane helix</keyword>
<name>A0AAU6VRH0_UNCXX</name>
<dbReference type="AlphaFoldDB" id="A0AAU6VRH0"/>
<dbReference type="EMBL" id="CP095355">
    <property type="protein sequence ID" value="XAG88049.1"/>
    <property type="molecule type" value="Genomic_DNA"/>
</dbReference>
<feature type="transmembrane region" description="Helical" evidence="1">
    <location>
        <begin position="16"/>
        <end position="34"/>
    </location>
</feature>
<proteinExistence type="predicted"/>
<gene>
    <name evidence="2" type="ORF">MRN67_17595</name>
</gene>
<evidence type="ECO:0000256" key="1">
    <source>
        <dbReference type="SAM" id="Phobius"/>
    </source>
</evidence>
<keyword evidence="1" id="KW-0812">Transmembrane</keyword>
<evidence type="ECO:0000313" key="2">
    <source>
        <dbReference type="EMBL" id="XAG88049.1"/>
    </source>
</evidence>
<protein>
    <recommendedName>
        <fullName evidence="3">Sel1 repeat family protein</fullName>
    </recommendedName>
</protein>